<evidence type="ECO:0000256" key="2">
    <source>
        <dbReference type="SAM" id="SignalP"/>
    </source>
</evidence>
<evidence type="ECO:0000259" key="3">
    <source>
        <dbReference type="PROSITE" id="PS50213"/>
    </source>
</evidence>
<dbReference type="PANTHER" id="PTHR10900">
    <property type="entry name" value="PERIOSTIN-RELATED"/>
    <property type="match status" value="1"/>
</dbReference>
<dbReference type="SUPFAM" id="SSF82153">
    <property type="entry name" value="FAS1 domain"/>
    <property type="match status" value="2"/>
</dbReference>
<reference evidence="4" key="1">
    <citation type="submission" date="2022-01" db="EMBL/GenBank/DDBJ databases">
        <authorList>
            <person name="King R."/>
        </authorList>
    </citation>
    <scope>NUCLEOTIDE SEQUENCE</scope>
</reference>
<accession>A0A9N9RKK6</accession>
<protein>
    <recommendedName>
        <fullName evidence="3">FAS1 domain-containing protein</fullName>
    </recommendedName>
</protein>
<name>A0A9N9RKK6_9DIPT</name>
<dbReference type="Gene3D" id="2.30.180.10">
    <property type="entry name" value="FAS1 domain"/>
    <property type="match status" value="2"/>
</dbReference>
<organism evidence="4 5">
    <name type="scientific">Chironomus riparius</name>
    <dbReference type="NCBI Taxonomy" id="315576"/>
    <lineage>
        <taxon>Eukaryota</taxon>
        <taxon>Metazoa</taxon>
        <taxon>Ecdysozoa</taxon>
        <taxon>Arthropoda</taxon>
        <taxon>Hexapoda</taxon>
        <taxon>Insecta</taxon>
        <taxon>Pterygota</taxon>
        <taxon>Neoptera</taxon>
        <taxon>Endopterygota</taxon>
        <taxon>Diptera</taxon>
        <taxon>Nematocera</taxon>
        <taxon>Chironomoidea</taxon>
        <taxon>Chironomidae</taxon>
        <taxon>Chironominae</taxon>
        <taxon>Chironomus</taxon>
    </lineage>
</organism>
<dbReference type="Pfam" id="PF02469">
    <property type="entry name" value="Fasciclin"/>
    <property type="match status" value="2"/>
</dbReference>
<dbReference type="InterPro" id="IPR000782">
    <property type="entry name" value="FAS1_domain"/>
</dbReference>
<sequence length="1061" mass="118433">MGTMKVIFVLYCVFLSEIKSQGLAPYRQVPIQRRQLSQVQQNHIFTDIQKHQHRFNVQQPQLRNQFNGFVQQQSQSFPSQAIPNARFFPSQPQPSQQLPNQQQPQLFRQVNLINPFRFHSNFIPEFIIQPSIQAPVQPQNTQFQRSVQNQVGQVSFNQPPPQFLAQQSGPIFKDANGFGPISAPLVQQPPVRPQQNFFPNNNVQFPPQQQAPQAPVFTNFQPQVQNPFIQQSQSLPLEQRSNVFYDTRTEEQKRNEELARQKLIEKHEKFAQKYFQNQQAQVQRLHEDFVQKQKRLQEQTQEKLRAQQSPLVQAPNFARQQGVRPTDLTAFEKSVHQYYQQYPTTQAPTTTKIPTTTTESSLNVVPLKKNKVKQEIKILNAEDIKQLLQGDRQSTLLSQLKQDALKGSKSTKAKSPLSRDELLKQLKQTLAEETPDLGGKDFTAQDIVLPNGEKVQVIRTTDPELIKKAQGGQLVEPIATGTTQAPLSIEDLAKSGFLPAGGTDFEVIKQSESGLQKVQKVPSQKKVTFVYLEEQDDGSYKVQGVKSNNDKEVKTAGSEVDTILKRIKSGDIQLPPTAKKVVTPIEVPTPKTTVSQPTTTTQQQQISTRLPVISTSVPKNHRATNGNIISTAAKSSPSTIKYSASTTAPQTVTPVKTPSTRGSSAFHYSFSATTQKEDNGRSPYSTLPTFETTERNNIFSVTPRVQRLSTTEAPDYATASSINYIRNAEAQKLVQTVSASTVSPAFSTPVRSSISYSPTFTTTPPTTVQASTQKSPDLAEILRNSGLYAMAKYLRQSGLDSILNETGPYTIFAPTDKAFKSLLVQLGGPEKAEEKFRNNPRLLSGLLLHHVIPGSFKIEELQDEMTGVSLAGTQLRVNQYQMQDVEWNDIKVTTINGATISPENNDIVIPQGIAHAIDRCMFPLPVGDILQTLQSDRERRFTNFLRAVFASNMADTLQNKGIKTYTIFAPTDFAFSHLTQEELNTMISDKDSAQQLVNRHIVPGTLFTSGMRFYQVKDTLAEDKAITVQKNGGKVKVNDSTILTSNIPATNGVIHAIDTLL</sequence>
<dbReference type="EMBL" id="OU895877">
    <property type="protein sequence ID" value="CAG9798915.1"/>
    <property type="molecule type" value="Genomic_DNA"/>
</dbReference>
<feature type="signal peptide" evidence="2">
    <location>
        <begin position="1"/>
        <end position="20"/>
    </location>
</feature>
<dbReference type="PROSITE" id="PS50213">
    <property type="entry name" value="FAS1"/>
    <property type="match status" value="2"/>
</dbReference>
<feature type="domain" description="FAS1" evidence="3">
    <location>
        <begin position="926"/>
        <end position="1061"/>
    </location>
</feature>
<dbReference type="Proteomes" id="UP001153620">
    <property type="component" value="Chromosome 1"/>
</dbReference>
<keyword evidence="2" id="KW-0732">Signal</keyword>
<dbReference type="InterPro" id="IPR036378">
    <property type="entry name" value="FAS1_dom_sf"/>
</dbReference>
<dbReference type="OrthoDB" id="286301at2759"/>
<gene>
    <name evidence="4" type="ORF">CHIRRI_LOCUS1890</name>
</gene>
<feature type="domain" description="FAS1" evidence="3">
    <location>
        <begin position="774"/>
        <end position="921"/>
    </location>
</feature>
<dbReference type="InterPro" id="IPR050904">
    <property type="entry name" value="Adhesion/Biosynth-related"/>
</dbReference>
<evidence type="ECO:0000256" key="1">
    <source>
        <dbReference type="SAM" id="MobiDB-lite"/>
    </source>
</evidence>
<dbReference type="SMART" id="SM00554">
    <property type="entry name" value="FAS1"/>
    <property type="match status" value="2"/>
</dbReference>
<evidence type="ECO:0000313" key="4">
    <source>
        <dbReference type="EMBL" id="CAG9798915.1"/>
    </source>
</evidence>
<dbReference type="GO" id="GO:0005615">
    <property type="term" value="C:extracellular space"/>
    <property type="evidence" value="ECO:0007669"/>
    <property type="project" value="TreeGrafter"/>
</dbReference>
<evidence type="ECO:0000313" key="5">
    <source>
        <dbReference type="Proteomes" id="UP001153620"/>
    </source>
</evidence>
<reference evidence="4" key="2">
    <citation type="submission" date="2022-10" db="EMBL/GenBank/DDBJ databases">
        <authorList>
            <consortium name="ENA_rothamsted_submissions"/>
            <consortium name="culmorum"/>
            <person name="King R."/>
        </authorList>
    </citation>
    <scope>NUCLEOTIDE SEQUENCE</scope>
</reference>
<dbReference type="PANTHER" id="PTHR10900:SF120">
    <property type="entry name" value="MUCIN-5AC-RELATED"/>
    <property type="match status" value="1"/>
</dbReference>
<dbReference type="FunFam" id="2.30.180.10:FF:000027">
    <property type="entry name" value="Uncharacterized protein, isoform C"/>
    <property type="match status" value="1"/>
</dbReference>
<keyword evidence="5" id="KW-1185">Reference proteome</keyword>
<proteinExistence type="predicted"/>
<dbReference type="AlphaFoldDB" id="A0A9N9RKK6"/>
<feature type="chain" id="PRO_5040150146" description="FAS1 domain-containing protein" evidence="2">
    <location>
        <begin position="21"/>
        <end position="1061"/>
    </location>
</feature>
<feature type="region of interest" description="Disordered" evidence="1">
    <location>
        <begin position="82"/>
        <end position="102"/>
    </location>
</feature>